<name>A0AAW1WJP4_RUBAR</name>
<dbReference type="EMBL" id="JBEDUW010000006">
    <property type="protein sequence ID" value="KAK9923535.1"/>
    <property type="molecule type" value="Genomic_DNA"/>
</dbReference>
<dbReference type="AlphaFoldDB" id="A0AAW1WJP4"/>
<dbReference type="Proteomes" id="UP001457282">
    <property type="component" value="Unassembled WGS sequence"/>
</dbReference>
<sequence>MLPSGWTRSPEKLIRGLTVLEMFSIGKSSLRYAFFKMTFAELPPSTSTLCIRSVWTLAEITRGSSWGGDEAGFFFVGESNAPRVASALFGCGHWLYREALIVLFGLLHVRSVFRPRGTEKGGSPTDSEDFFALSLASMTGILSQLTVSVQSFRDVPEGLAFLGGVGS</sequence>
<keyword evidence="2" id="KW-1185">Reference proteome</keyword>
<evidence type="ECO:0000313" key="2">
    <source>
        <dbReference type="Proteomes" id="UP001457282"/>
    </source>
</evidence>
<proteinExistence type="predicted"/>
<comment type="caution">
    <text evidence="1">The sequence shown here is derived from an EMBL/GenBank/DDBJ whole genome shotgun (WGS) entry which is preliminary data.</text>
</comment>
<accession>A0AAW1WJP4</accession>
<protein>
    <submittedName>
        <fullName evidence="1">Uncharacterized protein</fullName>
    </submittedName>
</protein>
<gene>
    <name evidence="1" type="ORF">M0R45_031947</name>
</gene>
<organism evidence="1 2">
    <name type="scientific">Rubus argutus</name>
    <name type="common">Southern blackberry</name>
    <dbReference type="NCBI Taxonomy" id="59490"/>
    <lineage>
        <taxon>Eukaryota</taxon>
        <taxon>Viridiplantae</taxon>
        <taxon>Streptophyta</taxon>
        <taxon>Embryophyta</taxon>
        <taxon>Tracheophyta</taxon>
        <taxon>Spermatophyta</taxon>
        <taxon>Magnoliopsida</taxon>
        <taxon>eudicotyledons</taxon>
        <taxon>Gunneridae</taxon>
        <taxon>Pentapetalae</taxon>
        <taxon>rosids</taxon>
        <taxon>fabids</taxon>
        <taxon>Rosales</taxon>
        <taxon>Rosaceae</taxon>
        <taxon>Rosoideae</taxon>
        <taxon>Rosoideae incertae sedis</taxon>
        <taxon>Rubus</taxon>
    </lineage>
</organism>
<evidence type="ECO:0000313" key="1">
    <source>
        <dbReference type="EMBL" id="KAK9923535.1"/>
    </source>
</evidence>
<reference evidence="1 2" key="1">
    <citation type="journal article" date="2023" name="G3 (Bethesda)">
        <title>A chromosome-length genome assembly and annotation of blackberry (Rubus argutus, cv. 'Hillquist').</title>
        <authorList>
            <person name="Bruna T."/>
            <person name="Aryal R."/>
            <person name="Dudchenko O."/>
            <person name="Sargent D.J."/>
            <person name="Mead D."/>
            <person name="Buti M."/>
            <person name="Cavallini A."/>
            <person name="Hytonen T."/>
            <person name="Andres J."/>
            <person name="Pham M."/>
            <person name="Weisz D."/>
            <person name="Mascagni F."/>
            <person name="Usai G."/>
            <person name="Natali L."/>
            <person name="Bassil N."/>
            <person name="Fernandez G.E."/>
            <person name="Lomsadze A."/>
            <person name="Armour M."/>
            <person name="Olukolu B."/>
            <person name="Poorten T."/>
            <person name="Britton C."/>
            <person name="Davik J."/>
            <person name="Ashrafi H."/>
            <person name="Aiden E.L."/>
            <person name="Borodovsky M."/>
            <person name="Worthington M."/>
        </authorList>
    </citation>
    <scope>NUCLEOTIDE SEQUENCE [LARGE SCALE GENOMIC DNA]</scope>
    <source>
        <strain evidence="1">PI 553951</strain>
    </source>
</reference>